<dbReference type="AlphaFoldDB" id="A0A8K0NPA9"/>
<feature type="compositionally biased region" description="Polar residues" evidence="1">
    <location>
        <begin position="411"/>
        <end position="423"/>
    </location>
</feature>
<dbReference type="PANTHER" id="PTHR39472:SF1">
    <property type="entry name" value="EXPRESSED PROTEIN"/>
    <property type="match status" value="1"/>
</dbReference>
<feature type="compositionally biased region" description="Polar residues" evidence="1">
    <location>
        <begin position="388"/>
        <end position="399"/>
    </location>
</feature>
<dbReference type="Proteomes" id="UP000812966">
    <property type="component" value="Unassembled WGS sequence"/>
</dbReference>
<sequence>MLKTVEELEQDLATVWNIVNQLSEQISNNNQLLSQLRSQSALVKGQAAHTGVGFPLRRFNIDISDEEFSTQLEEFASHLVLENQTLTYENKQLNILLKDYENVLEGVMGKFRSVSHAATKHELSLHQYYTSLLHSLRTAQSSQQLLDSTTLSLLLQRLSTLIRMALRNVNGEEDMDGNGSREEWELLGAAAASIEELNLGASLSPAAESSQAFSPATSIAGLPSTARPTAAGMIVSSDRQTVASASHPPRAPSSIGYDSWQGNMTPSGGYPGTFGRRDWALDREEEIVRLTSENAALREMLGVEADVDIEAVLAQSRAEAEAEAEAKQDEQNVKEEQEADMVDVDLADDKSGVKGYDIGEESTSKETTRDMEESGSKPTAVTPPKSPTEGQVSAVNSTVGRDEDEDAKDFFSTSPKHTVSRISMKSPRLAKHHTYTGIPTTATTPLSPSAIRDVSMAGKVSEGSDRNRASGGTTPPPGLATHASTGNMPNAAHSSTTAHSSASSLSFLLSRPGGKAKTKTEPTTATSIGVDLDDEDTVSPPMASYAAMVKPHSKMDSVSVTKEDAGSDTGAASQSEKQREERRKSAPAEEASPADAQTTSQPAKAETPSTDHDEVKRDDNESAVLDDDEEVGESPPESDPKPTMETYAEVASHEEAKSDQVPDGKQKSNDN</sequence>
<gene>
    <name evidence="2" type="ORF">FFLO_04422</name>
</gene>
<feature type="compositionally biased region" description="Basic and acidic residues" evidence="1">
    <location>
        <begin position="320"/>
        <end position="336"/>
    </location>
</feature>
<evidence type="ECO:0000313" key="3">
    <source>
        <dbReference type="Proteomes" id="UP000812966"/>
    </source>
</evidence>
<dbReference type="EMBL" id="JABELV010000093">
    <property type="protein sequence ID" value="KAG7531361.1"/>
    <property type="molecule type" value="Genomic_DNA"/>
</dbReference>
<accession>A0A8K0NPA9</accession>
<name>A0A8K0NPA9_9TREE</name>
<feature type="compositionally biased region" description="Basic and acidic residues" evidence="1">
    <location>
        <begin position="651"/>
        <end position="671"/>
    </location>
</feature>
<dbReference type="PANTHER" id="PTHR39472">
    <property type="entry name" value="EXPRESSED PROTEIN"/>
    <property type="match status" value="1"/>
</dbReference>
<evidence type="ECO:0000313" key="2">
    <source>
        <dbReference type="EMBL" id="KAG7531361.1"/>
    </source>
</evidence>
<keyword evidence="3" id="KW-1185">Reference proteome</keyword>
<organism evidence="2 3">
    <name type="scientific">Filobasidium floriforme</name>
    <dbReference type="NCBI Taxonomy" id="5210"/>
    <lineage>
        <taxon>Eukaryota</taxon>
        <taxon>Fungi</taxon>
        <taxon>Dikarya</taxon>
        <taxon>Basidiomycota</taxon>
        <taxon>Agaricomycotina</taxon>
        <taxon>Tremellomycetes</taxon>
        <taxon>Filobasidiales</taxon>
        <taxon>Filobasidiaceae</taxon>
        <taxon>Filobasidium</taxon>
    </lineage>
</organism>
<comment type="caution">
    <text evidence="2">The sequence shown here is derived from an EMBL/GenBank/DDBJ whole genome shotgun (WGS) entry which is preliminary data.</text>
</comment>
<feature type="compositionally biased region" description="Basic and acidic residues" evidence="1">
    <location>
        <begin position="362"/>
        <end position="375"/>
    </location>
</feature>
<proteinExistence type="predicted"/>
<feature type="compositionally biased region" description="Basic and acidic residues" evidence="1">
    <location>
        <begin position="576"/>
        <end position="587"/>
    </location>
</feature>
<feature type="region of interest" description="Disordered" evidence="1">
    <location>
        <begin position="237"/>
        <end position="264"/>
    </location>
</feature>
<reference evidence="2" key="1">
    <citation type="submission" date="2020-04" db="EMBL/GenBank/DDBJ databases">
        <title>Analysis of mating type loci in Filobasidium floriforme.</title>
        <authorList>
            <person name="Nowrousian M."/>
        </authorList>
    </citation>
    <scope>NUCLEOTIDE SEQUENCE</scope>
    <source>
        <strain evidence="2">CBS 6242</strain>
    </source>
</reference>
<evidence type="ECO:0000256" key="1">
    <source>
        <dbReference type="SAM" id="MobiDB-lite"/>
    </source>
</evidence>
<feature type="compositionally biased region" description="Acidic residues" evidence="1">
    <location>
        <begin position="337"/>
        <end position="346"/>
    </location>
</feature>
<dbReference type="OrthoDB" id="21214at2759"/>
<feature type="compositionally biased region" description="Basic and acidic residues" evidence="1">
    <location>
        <begin position="609"/>
        <end position="620"/>
    </location>
</feature>
<feature type="compositionally biased region" description="Low complexity" evidence="1">
    <location>
        <begin position="435"/>
        <end position="450"/>
    </location>
</feature>
<protein>
    <submittedName>
        <fullName evidence="2">Uncharacterized protein</fullName>
    </submittedName>
</protein>
<feature type="region of interest" description="Disordered" evidence="1">
    <location>
        <begin position="320"/>
        <end position="671"/>
    </location>
</feature>
<feature type="compositionally biased region" description="Low complexity" evidence="1">
    <location>
        <begin position="243"/>
        <end position="254"/>
    </location>
</feature>
<feature type="compositionally biased region" description="Low complexity" evidence="1">
    <location>
        <begin position="491"/>
        <end position="526"/>
    </location>
</feature>